<dbReference type="EMBL" id="LAZR01004521">
    <property type="protein sequence ID" value="KKN07844.1"/>
    <property type="molecule type" value="Genomic_DNA"/>
</dbReference>
<dbReference type="InterPro" id="IPR043718">
    <property type="entry name" value="DUF5659"/>
</dbReference>
<accession>A0A0F9MQ89</accession>
<proteinExistence type="predicted"/>
<dbReference type="AlphaFoldDB" id="A0A0F9MQ89"/>
<name>A0A0F9MQ89_9ZZZZ</name>
<gene>
    <name evidence="2" type="ORF">LCGC14_1062970</name>
</gene>
<organism evidence="2">
    <name type="scientific">marine sediment metagenome</name>
    <dbReference type="NCBI Taxonomy" id="412755"/>
    <lineage>
        <taxon>unclassified sequences</taxon>
        <taxon>metagenomes</taxon>
        <taxon>ecological metagenomes</taxon>
    </lineage>
</organism>
<feature type="domain" description="DUF5659" evidence="1">
    <location>
        <begin position="2"/>
        <end position="51"/>
    </location>
</feature>
<reference evidence="2" key="1">
    <citation type="journal article" date="2015" name="Nature">
        <title>Complex archaea that bridge the gap between prokaryotes and eukaryotes.</title>
        <authorList>
            <person name="Spang A."/>
            <person name="Saw J.H."/>
            <person name="Jorgensen S.L."/>
            <person name="Zaremba-Niedzwiedzka K."/>
            <person name="Martijn J."/>
            <person name="Lind A.E."/>
            <person name="van Eijk R."/>
            <person name="Schleper C."/>
            <person name="Guy L."/>
            <person name="Ettema T.J."/>
        </authorList>
    </citation>
    <scope>NUCLEOTIDE SEQUENCE</scope>
</reference>
<dbReference type="Pfam" id="PF18903">
    <property type="entry name" value="DUF5659"/>
    <property type="match status" value="1"/>
</dbReference>
<comment type="caution">
    <text evidence="2">The sequence shown here is derived from an EMBL/GenBank/DDBJ whole genome shotgun (WGS) entry which is preliminary data.</text>
</comment>
<evidence type="ECO:0000259" key="1">
    <source>
        <dbReference type="Pfam" id="PF18903"/>
    </source>
</evidence>
<evidence type="ECO:0000313" key="2">
    <source>
        <dbReference type="EMBL" id="KKN07844.1"/>
    </source>
</evidence>
<sequence length="79" mass="9115">MYTTSDTALATFLIVSGYPLQGIDYSRPRFKFLFSDSPELKEIASQYIAGRALTEPISFNRINKKVLRILRQQIQWGED</sequence>
<protein>
    <recommendedName>
        <fullName evidence="1">DUF5659 domain-containing protein</fullName>
    </recommendedName>
</protein>